<evidence type="ECO:0000313" key="11">
    <source>
        <dbReference type="Proteomes" id="UP000183952"/>
    </source>
</evidence>
<evidence type="ECO:0000256" key="1">
    <source>
        <dbReference type="ARBA" id="ARBA00004496"/>
    </source>
</evidence>
<dbReference type="InterPro" id="IPR012795">
    <property type="entry name" value="tRNA_Ile_lys_synt_N"/>
</dbReference>
<dbReference type="AlphaFoldDB" id="A0A1M6M931"/>
<dbReference type="GO" id="GO:0005524">
    <property type="term" value="F:ATP binding"/>
    <property type="evidence" value="ECO:0007669"/>
    <property type="project" value="UniProtKB-UniRule"/>
</dbReference>
<comment type="similarity">
    <text evidence="8">Belongs to the tRNA(Ile)-lysidine synthase family.</text>
</comment>
<protein>
    <recommendedName>
        <fullName evidence="8">tRNA(Ile)-lysidine synthase</fullName>
        <ecNumber evidence="8">6.3.4.19</ecNumber>
    </recommendedName>
    <alternativeName>
        <fullName evidence="8">tRNA(Ile)-2-lysyl-cytidine synthase</fullName>
    </alternativeName>
    <alternativeName>
        <fullName evidence="8">tRNA(Ile)-lysidine synthetase</fullName>
    </alternativeName>
</protein>
<dbReference type="Pfam" id="PF11734">
    <property type="entry name" value="TilS_C"/>
    <property type="match status" value="1"/>
</dbReference>
<keyword evidence="3 8" id="KW-0436">Ligase</keyword>
<evidence type="ECO:0000256" key="4">
    <source>
        <dbReference type="ARBA" id="ARBA00022694"/>
    </source>
</evidence>
<organism evidence="10 11">
    <name type="scientific">Hathewaya proteolytica DSM 3090</name>
    <dbReference type="NCBI Taxonomy" id="1121331"/>
    <lineage>
        <taxon>Bacteria</taxon>
        <taxon>Bacillati</taxon>
        <taxon>Bacillota</taxon>
        <taxon>Clostridia</taxon>
        <taxon>Eubacteriales</taxon>
        <taxon>Clostridiaceae</taxon>
        <taxon>Hathewaya</taxon>
    </lineage>
</organism>
<dbReference type="SUPFAM" id="SSF82829">
    <property type="entry name" value="MesJ substrate recognition domain-like"/>
    <property type="match status" value="1"/>
</dbReference>
<feature type="domain" description="Lysidine-tRNA(Ile) synthetase C-terminal" evidence="9">
    <location>
        <begin position="407"/>
        <end position="479"/>
    </location>
</feature>
<evidence type="ECO:0000259" key="9">
    <source>
        <dbReference type="SMART" id="SM00977"/>
    </source>
</evidence>
<dbReference type="PANTHER" id="PTHR43033:SF1">
    <property type="entry name" value="TRNA(ILE)-LYSIDINE SYNTHASE-RELATED"/>
    <property type="match status" value="1"/>
</dbReference>
<evidence type="ECO:0000313" key="10">
    <source>
        <dbReference type="EMBL" id="SHJ79949.1"/>
    </source>
</evidence>
<dbReference type="EC" id="6.3.4.19" evidence="8"/>
<dbReference type="NCBIfam" id="TIGR02432">
    <property type="entry name" value="lysidine_TilS_N"/>
    <property type="match status" value="1"/>
</dbReference>
<dbReference type="PANTHER" id="PTHR43033">
    <property type="entry name" value="TRNA(ILE)-LYSIDINE SYNTHASE-RELATED"/>
    <property type="match status" value="1"/>
</dbReference>
<evidence type="ECO:0000256" key="2">
    <source>
        <dbReference type="ARBA" id="ARBA00022490"/>
    </source>
</evidence>
<dbReference type="CDD" id="cd01992">
    <property type="entry name" value="TilS_N"/>
    <property type="match status" value="1"/>
</dbReference>
<keyword evidence="4 8" id="KW-0819">tRNA processing</keyword>
<comment type="subcellular location">
    <subcellularLocation>
        <location evidence="1 8">Cytoplasm</location>
    </subcellularLocation>
</comment>
<dbReference type="GO" id="GO:0005737">
    <property type="term" value="C:cytoplasm"/>
    <property type="evidence" value="ECO:0007669"/>
    <property type="project" value="UniProtKB-SubCell"/>
</dbReference>
<sequence length="483" mass="56595">MRIINIISFNVKNIEEMIEMIEMITERVYKYIIENSMISEGDKVLVAFSGGPDSVCLLNLLYELREKLKITVSAAHLNHGLRGCEADSDEMFCREFCKERNIQFFSRKVMIDEVRVEKGVSCEVAGREARYSFFQELKKQYDLNKIALAHNANDQAETVLLRMVRGTGIHGLCGIRPVRDGIYIRPVLCLERNLIEKYCEEKALSPHIDKSNLENIYTRNKVRLELIPYLRDNFNSDIVGTLNRLSHVMQQEQELIDTIMVRYYDMYCTNNLGEVTIKKEAFKEEDGLLSQLVRICYEKFNGHLKNLEKCHIFDVISLGRGNTGKYIMLPNGVRAYNDYGDVIFRRGEALEIQTQREQEYVLSLEKVNIVQNMKITMEIINNHKKIKFDDNNLYKRYFNYDKIIGSIYLRYRREKDEFNPLGMKGTKSLKKLFIDMKISRDQRDNIPLICFGDDIAWIVGYRVSEKYKITGHTQRVLCINFER</sequence>
<evidence type="ECO:0000256" key="5">
    <source>
        <dbReference type="ARBA" id="ARBA00022741"/>
    </source>
</evidence>
<keyword evidence="2 8" id="KW-0963">Cytoplasm</keyword>
<comment type="domain">
    <text evidence="8">The N-terminal region contains the highly conserved SGGXDS motif, predicted to be a P-loop motif involved in ATP binding.</text>
</comment>
<keyword evidence="6 8" id="KW-0067">ATP-binding</keyword>
<dbReference type="NCBIfam" id="TIGR02433">
    <property type="entry name" value="lysidine_TilS_C"/>
    <property type="match status" value="1"/>
</dbReference>
<dbReference type="InterPro" id="IPR012796">
    <property type="entry name" value="Lysidine-tRNA-synth_C"/>
</dbReference>
<comment type="function">
    <text evidence="8">Ligates lysine onto the cytidine present at position 34 of the AUA codon-specific tRNA(Ile) that contains the anticodon CAU, in an ATP-dependent manner. Cytidine is converted to lysidine, thus changing the amino acid specificity of the tRNA from methionine to isoleucine.</text>
</comment>
<dbReference type="GO" id="GO:0006400">
    <property type="term" value="P:tRNA modification"/>
    <property type="evidence" value="ECO:0007669"/>
    <property type="project" value="UniProtKB-UniRule"/>
</dbReference>
<dbReference type="Proteomes" id="UP000183952">
    <property type="component" value="Unassembled WGS sequence"/>
</dbReference>
<dbReference type="InterPro" id="IPR011063">
    <property type="entry name" value="TilS/TtcA_N"/>
</dbReference>
<evidence type="ECO:0000256" key="7">
    <source>
        <dbReference type="ARBA" id="ARBA00048539"/>
    </source>
</evidence>
<keyword evidence="11" id="KW-1185">Reference proteome</keyword>
<evidence type="ECO:0000256" key="3">
    <source>
        <dbReference type="ARBA" id="ARBA00022598"/>
    </source>
</evidence>
<dbReference type="EMBL" id="FRAD01000007">
    <property type="protein sequence ID" value="SHJ79949.1"/>
    <property type="molecule type" value="Genomic_DNA"/>
</dbReference>
<dbReference type="HAMAP" id="MF_01161">
    <property type="entry name" value="tRNA_Ile_lys_synt"/>
    <property type="match status" value="1"/>
</dbReference>
<evidence type="ECO:0000256" key="6">
    <source>
        <dbReference type="ARBA" id="ARBA00022840"/>
    </source>
</evidence>
<name>A0A1M6M931_9CLOT</name>
<dbReference type="SMART" id="SM00977">
    <property type="entry name" value="TilS_C"/>
    <property type="match status" value="1"/>
</dbReference>
<feature type="binding site" evidence="8">
    <location>
        <begin position="49"/>
        <end position="54"/>
    </location>
    <ligand>
        <name>ATP</name>
        <dbReference type="ChEBI" id="CHEBI:30616"/>
    </ligand>
</feature>
<accession>A0A1M6M931</accession>
<dbReference type="InterPro" id="IPR014729">
    <property type="entry name" value="Rossmann-like_a/b/a_fold"/>
</dbReference>
<gene>
    <name evidence="8" type="primary">tilS</name>
    <name evidence="10" type="ORF">SAMN02745248_00949</name>
</gene>
<keyword evidence="5 8" id="KW-0547">Nucleotide-binding</keyword>
<proteinExistence type="inferred from homology"/>
<comment type="catalytic activity">
    <reaction evidence="7 8">
        <text>cytidine(34) in tRNA(Ile2) + L-lysine + ATP = lysidine(34) in tRNA(Ile2) + AMP + diphosphate + H(+)</text>
        <dbReference type="Rhea" id="RHEA:43744"/>
        <dbReference type="Rhea" id="RHEA-COMP:10625"/>
        <dbReference type="Rhea" id="RHEA-COMP:10670"/>
        <dbReference type="ChEBI" id="CHEBI:15378"/>
        <dbReference type="ChEBI" id="CHEBI:30616"/>
        <dbReference type="ChEBI" id="CHEBI:32551"/>
        <dbReference type="ChEBI" id="CHEBI:33019"/>
        <dbReference type="ChEBI" id="CHEBI:82748"/>
        <dbReference type="ChEBI" id="CHEBI:83665"/>
        <dbReference type="ChEBI" id="CHEBI:456215"/>
        <dbReference type="EC" id="6.3.4.19"/>
    </reaction>
</comment>
<dbReference type="SUPFAM" id="SSF52402">
    <property type="entry name" value="Adenine nucleotide alpha hydrolases-like"/>
    <property type="match status" value="1"/>
</dbReference>
<dbReference type="Pfam" id="PF01171">
    <property type="entry name" value="ATP_bind_3"/>
    <property type="match status" value="1"/>
</dbReference>
<dbReference type="GO" id="GO:0032267">
    <property type="term" value="F:tRNA(Ile)-lysidine synthase activity"/>
    <property type="evidence" value="ECO:0007669"/>
    <property type="project" value="UniProtKB-EC"/>
</dbReference>
<dbReference type="InterPro" id="IPR012094">
    <property type="entry name" value="tRNA_Ile_lys_synt"/>
</dbReference>
<dbReference type="STRING" id="1121331.SAMN02745248_00949"/>
<evidence type="ECO:0000256" key="8">
    <source>
        <dbReference type="HAMAP-Rule" id="MF_01161"/>
    </source>
</evidence>
<reference evidence="10 11" key="1">
    <citation type="submission" date="2016-11" db="EMBL/GenBank/DDBJ databases">
        <authorList>
            <person name="Jaros S."/>
            <person name="Januszkiewicz K."/>
            <person name="Wedrychowicz H."/>
        </authorList>
    </citation>
    <scope>NUCLEOTIDE SEQUENCE [LARGE SCALE GENOMIC DNA]</scope>
    <source>
        <strain evidence="10 11">DSM 3090</strain>
    </source>
</reference>
<dbReference type="SUPFAM" id="SSF56037">
    <property type="entry name" value="PheT/TilS domain"/>
    <property type="match status" value="1"/>
</dbReference>
<dbReference type="Gene3D" id="3.40.50.620">
    <property type="entry name" value="HUPs"/>
    <property type="match status" value="1"/>
</dbReference>